<organism evidence="1 2">
    <name type="scientific">Taklimakanibacter albus</name>
    <dbReference type="NCBI Taxonomy" id="2800327"/>
    <lineage>
        <taxon>Bacteria</taxon>
        <taxon>Pseudomonadati</taxon>
        <taxon>Pseudomonadota</taxon>
        <taxon>Alphaproteobacteria</taxon>
        <taxon>Hyphomicrobiales</taxon>
        <taxon>Aestuariivirgaceae</taxon>
        <taxon>Taklimakanibacter</taxon>
    </lineage>
</organism>
<comment type="caution">
    <text evidence="1">The sequence shown here is derived from an EMBL/GenBank/DDBJ whole genome shotgun (WGS) entry which is preliminary data.</text>
</comment>
<keyword evidence="2" id="KW-1185">Reference proteome</keyword>
<dbReference type="EMBL" id="JAENHL010000008">
    <property type="protein sequence ID" value="MBK1869439.1"/>
    <property type="molecule type" value="Genomic_DNA"/>
</dbReference>
<protein>
    <submittedName>
        <fullName evidence="1">DUF2093 domain-containing protein</fullName>
    </submittedName>
</protein>
<name>A0ACC5R9Y4_9HYPH</name>
<evidence type="ECO:0000313" key="2">
    <source>
        <dbReference type="Proteomes" id="UP000616151"/>
    </source>
</evidence>
<sequence>MNRHEPFLPRGREAKIRYLDADFQVLSEGDHVLCAVTGLPIKIEQLTYWSVARQEAYSSAEAAFRRLLETGLK</sequence>
<reference evidence="1" key="1">
    <citation type="submission" date="2021-01" db="EMBL/GenBank/DDBJ databases">
        <authorList>
            <person name="Sun Q."/>
        </authorList>
    </citation>
    <scope>NUCLEOTIDE SEQUENCE</scope>
    <source>
        <strain evidence="1">YIM B02566</strain>
    </source>
</reference>
<dbReference type="Proteomes" id="UP000616151">
    <property type="component" value="Unassembled WGS sequence"/>
</dbReference>
<evidence type="ECO:0000313" key="1">
    <source>
        <dbReference type="EMBL" id="MBK1869439.1"/>
    </source>
</evidence>
<proteinExistence type="predicted"/>
<accession>A0ACC5R9Y4</accession>
<gene>
    <name evidence="1" type="ORF">JHL16_23970</name>
</gene>